<dbReference type="SUPFAM" id="SSF48179">
    <property type="entry name" value="6-phosphogluconate dehydrogenase C-terminal domain-like"/>
    <property type="match status" value="1"/>
</dbReference>
<dbReference type="Pfam" id="PF02317">
    <property type="entry name" value="Octopine_DH"/>
    <property type="match status" value="1"/>
</dbReference>
<dbReference type="Proteomes" id="UP000823989">
    <property type="component" value="Unassembled WGS sequence"/>
</dbReference>
<dbReference type="EMBL" id="DXHR01000001">
    <property type="protein sequence ID" value="HIW11587.1"/>
    <property type="molecule type" value="Genomic_DNA"/>
</dbReference>
<evidence type="ECO:0000313" key="3">
    <source>
        <dbReference type="Proteomes" id="UP000823989"/>
    </source>
</evidence>
<proteinExistence type="predicted"/>
<dbReference type="GO" id="GO:0016491">
    <property type="term" value="F:oxidoreductase activity"/>
    <property type="evidence" value="ECO:0007669"/>
    <property type="project" value="InterPro"/>
</dbReference>
<organism evidence="2 3">
    <name type="scientific">Candidatus Salinicoccus stercoripullorum</name>
    <dbReference type="NCBI Taxonomy" id="2838756"/>
    <lineage>
        <taxon>Bacteria</taxon>
        <taxon>Bacillati</taxon>
        <taxon>Bacillota</taxon>
        <taxon>Bacilli</taxon>
        <taxon>Bacillales</taxon>
        <taxon>Staphylococcaceae</taxon>
        <taxon>Salinicoccus</taxon>
    </lineage>
</organism>
<dbReference type="Gene3D" id="1.10.1040.10">
    <property type="entry name" value="N-(1-d-carboxylethyl)-l-norvaline Dehydrogenase, domain 2"/>
    <property type="match status" value="1"/>
</dbReference>
<dbReference type="InterPro" id="IPR008927">
    <property type="entry name" value="6-PGluconate_DH-like_C_sf"/>
</dbReference>
<reference evidence="2" key="1">
    <citation type="journal article" date="2021" name="PeerJ">
        <title>Extensive microbial diversity within the chicken gut microbiome revealed by metagenomics and culture.</title>
        <authorList>
            <person name="Gilroy R."/>
            <person name="Ravi A."/>
            <person name="Getino M."/>
            <person name="Pursley I."/>
            <person name="Horton D.L."/>
            <person name="Alikhan N.F."/>
            <person name="Baker D."/>
            <person name="Gharbi K."/>
            <person name="Hall N."/>
            <person name="Watson M."/>
            <person name="Adriaenssens E.M."/>
            <person name="Foster-Nyarko E."/>
            <person name="Jarju S."/>
            <person name="Secka A."/>
            <person name="Antonio M."/>
            <person name="Oren A."/>
            <person name="Chaudhuri R.R."/>
            <person name="La Ragione R."/>
            <person name="Hildebrand F."/>
            <person name="Pallen M.J."/>
        </authorList>
    </citation>
    <scope>NUCLEOTIDE SEQUENCE</scope>
    <source>
        <strain evidence="2">ChiHjej13B12-752</strain>
    </source>
</reference>
<gene>
    <name evidence="2" type="ORF">H9891_00260</name>
</gene>
<reference evidence="2" key="2">
    <citation type="submission" date="2021-04" db="EMBL/GenBank/DDBJ databases">
        <authorList>
            <person name="Gilroy R."/>
        </authorList>
    </citation>
    <scope>NUCLEOTIDE SEQUENCE</scope>
    <source>
        <strain evidence="2">ChiHjej13B12-752</strain>
    </source>
</reference>
<dbReference type="AlphaFoldDB" id="A0A9D1QEA9"/>
<sequence>MWKVHYTRSERSTYFATGENLREQYDESIVLKDLLGPTTFNNRYIIEDVGYGLVLWKSTGELPGIETPAIVLSSIWHQSCRSATSRRRG</sequence>
<feature type="domain" description="Opine dehydrogenase" evidence="1">
    <location>
        <begin position="16"/>
        <end position="78"/>
    </location>
</feature>
<evidence type="ECO:0000259" key="1">
    <source>
        <dbReference type="Pfam" id="PF02317"/>
    </source>
</evidence>
<evidence type="ECO:0000313" key="2">
    <source>
        <dbReference type="EMBL" id="HIW11587.1"/>
    </source>
</evidence>
<accession>A0A9D1QEA9</accession>
<protein>
    <submittedName>
        <fullName evidence="2">NAD/NADP octopine/nopaline dehydrogenase family protein</fullName>
    </submittedName>
</protein>
<dbReference type="InterPro" id="IPR013328">
    <property type="entry name" value="6PGD_dom2"/>
</dbReference>
<name>A0A9D1QEA9_9STAP</name>
<dbReference type="InterPro" id="IPR003421">
    <property type="entry name" value="Opine_DH"/>
</dbReference>
<comment type="caution">
    <text evidence="2">The sequence shown here is derived from an EMBL/GenBank/DDBJ whole genome shotgun (WGS) entry which is preliminary data.</text>
</comment>